<dbReference type="Proteomes" id="UP000239735">
    <property type="component" value="Unassembled WGS sequence"/>
</dbReference>
<dbReference type="PROSITE" id="PS51737">
    <property type="entry name" value="RECOMBINASE_DNA_BIND"/>
    <property type="match status" value="1"/>
</dbReference>
<dbReference type="OrthoDB" id="103136at2"/>
<sequence length="173" mass="20242">MPCEGGYRRVIEDREAELVRHIFSLYAQGLSFKRIAKQLTNEGIPTPRTRRTPVAKAWPHTGIREILRRELYLGVLIWNKRRFLKRPGTNQRISRMRPESEWIRVNVPKLQIVSTELWNTVQARLQDHKLVFDRRHPGLERLSRQRSSVVDSGEPEPLTIVAKRAGLVPKLPR</sequence>
<dbReference type="InterPro" id="IPR038109">
    <property type="entry name" value="DNA_bind_recomb_sf"/>
</dbReference>
<evidence type="ECO:0000259" key="1">
    <source>
        <dbReference type="PROSITE" id="PS51737"/>
    </source>
</evidence>
<dbReference type="GO" id="GO:0000150">
    <property type="term" value="F:DNA strand exchange activity"/>
    <property type="evidence" value="ECO:0007669"/>
    <property type="project" value="InterPro"/>
</dbReference>
<dbReference type="Gene3D" id="3.90.1750.20">
    <property type="entry name" value="Putative Large Serine Recombinase, Chain B, Domain 2"/>
    <property type="match status" value="1"/>
</dbReference>
<evidence type="ECO:0000313" key="3">
    <source>
        <dbReference type="Proteomes" id="UP000239735"/>
    </source>
</evidence>
<reference evidence="3" key="1">
    <citation type="submission" date="2018-02" db="EMBL/GenBank/DDBJ databases">
        <authorList>
            <person name="Hausmann B."/>
        </authorList>
    </citation>
    <scope>NUCLEOTIDE SEQUENCE [LARGE SCALE GENOMIC DNA]</scope>
    <source>
        <strain evidence="3">Peat soil MAG SbA5</strain>
    </source>
</reference>
<dbReference type="Pfam" id="PF07508">
    <property type="entry name" value="Recombinase"/>
    <property type="match status" value="1"/>
</dbReference>
<dbReference type="AlphaFoldDB" id="A0A2N9M7E0"/>
<dbReference type="PANTHER" id="PTHR30461">
    <property type="entry name" value="DNA-INVERTASE FROM LAMBDOID PROPHAGE"/>
    <property type="match status" value="1"/>
</dbReference>
<proteinExistence type="predicted"/>
<dbReference type="InterPro" id="IPR011109">
    <property type="entry name" value="DNA_bind_recombinase_dom"/>
</dbReference>
<dbReference type="InterPro" id="IPR050639">
    <property type="entry name" value="SSR_resolvase"/>
</dbReference>
<name>A0A2N9M7E0_9BACT</name>
<evidence type="ECO:0000313" key="2">
    <source>
        <dbReference type="EMBL" id="SPE31337.1"/>
    </source>
</evidence>
<protein>
    <recommendedName>
        <fullName evidence="1">Recombinase domain-containing protein</fullName>
    </recommendedName>
</protein>
<organism evidence="2 3">
    <name type="scientific">Candidatus Sulfuritelmatomonas gaucii</name>
    <dbReference type="NCBI Taxonomy" id="2043161"/>
    <lineage>
        <taxon>Bacteria</taxon>
        <taxon>Pseudomonadati</taxon>
        <taxon>Acidobacteriota</taxon>
        <taxon>Terriglobia</taxon>
        <taxon>Terriglobales</taxon>
        <taxon>Acidobacteriaceae</taxon>
        <taxon>Candidatus Sulfuritelmatomonas</taxon>
    </lineage>
</organism>
<accession>A0A2N9M7E0</accession>
<gene>
    <name evidence="2" type="ORF">SBA5_880005</name>
</gene>
<dbReference type="GO" id="GO:0003677">
    <property type="term" value="F:DNA binding"/>
    <property type="evidence" value="ECO:0007669"/>
    <property type="project" value="InterPro"/>
</dbReference>
<dbReference type="EMBL" id="OKRB01000150">
    <property type="protein sequence ID" value="SPE31337.1"/>
    <property type="molecule type" value="Genomic_DNA"/>
</dbReference>
<dbReference type="PANTHER" id="PTHR30461:SF23">
    <property type="entry name" value="DNA RECOMBINASE-RELATED"/>
    <property type="match status" value="1"/>
</dbReference>
<feature type="domain" description="Recombinase" evidence="1">
    <location>
        <begin position="1"/>
        <end position="131"/>
    </location>
</feature>